<dbReference type="GO" id="GO:0000160">
    <property type="term" value="P:phosphorelay signal transduction system"/>
    <property type="evidence" value="ECO:0007669"/>
    <property type="project" value="InterPro"/>
</dbReference>
<dbReference type="Pfam" id="PF00561">
    <property type="entry name" value="Abhydrolase_1"/>
    <property type="match status" value="1"/>
</dbReference>
<keyword evidence="1 2" id="KW-0238">DNA-binding</keyword>
<dbReference type="EMBL" id="BOPH01000083">
    <property type="protein sequence ID" value="GIJ70903.1"/>
    <property type="molecule type" value="Genomic_DNA"/>
</dbReference>
<reference evidence="4" key="1">
    <citation type="submission" date="2021-01" db="EMBL/GenBank/DDBJ databases">
        <title>Whole genome shotgun sequence of Virgisporangium ochraceum NBRC 16418.</title>
        <authorList>
            <person name="Komaki H."/>
            <person name="Tamura T."/>
        </authorList>
    </citation>
    <scope>NUCLEOTIDE SEQUENCE</scope>
    <source>
        <strain evidence="4">NBRC 16418</strain>
    </source>
</reference>
<dbReference type="GO" id="GO:0009190">
    <property type="term" value="P:cyclic nucleotide biosynthetic process"/>
    <property type="evidence" value="ECO:0007669"/>
    <property type="project" value="InterPro"/>
</dbReference>
<dbReference type="InterPro" id="IPR029058">
    <property type="entry name" value="AB_hydrolase_fold"/>
</dbReference>
<dbReference type="CDD" id="cd07302">
    <property type="entry name" value="CHD"/>
    <property type="match status" value="1"/>
</dbReference>
<dbReference type="InterPro" id="IPR029787">
    <property type="entry name" value="Nucleotide_cyclase"/>
</dbReference>
<dbReference type="GO" id="GO:0003677">
    <property type="term" value="F:DNA binding"/>
    <property type="evidence" value="ECO:0007669"/>
    <property type="project" value="UniProtKB-UniRule"/>
</dbReference>
<sequence length="537" mass="57140">MLYRSGDLEVDTDAFEVRAAGRPVDVEPKVFDVLVLLMANPSRVLSKEELLDAVWGNRFVSESALTTAIKLARQAIGDSGRKQRLIRTVHGRGYRFVGPLDEVADGTSPDPDVDLHPVPPTRYVVSDGASIAYQCFGDGPNLVLILGFATNLEVQWEHPAIARFLHGLGGFCRVVVLDKRGTGLSDRLGRDEAPPLDQRVDDVRVVMDAVGMERASVFGSSEGGSLSVLLAATHPERVERLVLHGTWARHPWLDRPHDRDLAAVERRWGSGRVYSWLASSMGATAAGRRFLGRLERQGATPGTARRLVELMSAIDVTALLPSIHVPALVMHRSEDAVYGIGHAHDLVRGMPHAELVELPGSDHFLFSGDTAPILAAVERFVAGSAPAPVEDRFLATVVFVGVADTGGFTPVPDDLVAVVRDGVRRHRGELVSVTGDGLLATFDGPGRAVRAACDLRDALAPLGTAVRIGVHTGEVARRGGHLSGMAVSVAGGLARAADPGSVLASRTVTELVAGWGLAFAARNGPTVAGLPVFEVVV</sequence>
<dbReference type="AlphaFoldDB" id="A0A8J4EDT0"/>
<dbReference type="InterPro" id="IPR016032">
    <property type="entry name" value="Sig_transdc_resp-reg_C-effctor"/>
</dbReference>
<dbReference type="InterPro" id="IPR001867">
    <property type="entry name" value="OmpR/PhoB-type_DNA-bd"/>
</dbReference>
<dbReference type="PRINTS" id="PR00111">
    <property type="entry name" value="ABHYDROLASE"/>
</dbReference>
<dbReference type="Proteomes" id="UP000635606">
    <property type="component" value="Unassembled WGS sequence"/>
</dbReference>
<gene>
    <name evidence="4" type="ORF">Voc01_058200</name>
</gene>
<dbReference type="InterPro" id="IPR000073">
    <property type="entry name" value="AB_hydrolase_1"/>
</dbReference>
<dbReference type="SUPFAM" id="SSF53474">
    <property type="entry name" value="alpha/beta-Hydrolases"/>
    <property type="match status" value="1"/>
</dbReference>
<dbReference type="InterPro" id="IPR050471">
    <property type="entry name" value="AB_hydrolase"/>
</dbReference>
<dbReference type="SUPFAM" id="SSF46894">
    <property type="entry name" value="C-terminal effector domain of the bipartite response regulators"/>
    <property type="match status" value="1"/>
</dbReference>
<name>A0A8J4EDT0_9ACTN</name>
<feature type="DNA-binding region" description="OmpR/PhoB-type" evidence="2">
    <location>
        <begin position="1"/>
        <end position="98"/>
    </location>
</feature>
<dbReference type="InterPro" id="IPR001054">
    <property type="entry name" value="A/G_cyclase"/>
</dbReference>
<protein>
    <submittedName>
        <fullName evidence="4">Hydrolase</fullName>
    </submittedName>
</protein>
<dbReference type="SMART" id="SM00862">
    <property type="entry name" value="Trans_reg_C"/>
    <property type="match status" value="1"/>
</dbReference>
<dbReference type="PANTHER" id="PTHR43433:SF8">
    <property type="entry name" value="BIFUNCTIONAL LIPASE_ADENYLATE CYCLASE LIPJ"/>
    <property type="match status" value="1"/>
</dbReference>
<dbReference type="SUPFAM" id="SSF55073">
    <property type="entry name" value="Nucleotide cyclase"/>
    <property type="match status" value="1"/>
</dbReference>
<evidence type="ECO:0000259" key="3">
    <source>
        <dbReference type="PROSITE" id="PS51755"/>
    </source>
</evidence>
<dbReference type="InterPro" id="IPR036388">
    <property type="entry name" value="WH-like_DNA-bd_sf"/>
</dbReference>
<comment type="caution">
    <text evidence="4">The sequence shown here is derived from an EMBL/GenBank/DDBJ whole genome shotgun (WGS) entry which is preliminary data.</text>
</comment>
<dbReference type="Gene3D" id="3.30.70.1230">
    <property type="entry name" value="Nucleotide cyclase"/>
    <property type="match status" value="1"/>
</dbReference>
<dbReference type="PROSITE" id="PS51755">
    <property type="entry name" value="OMPR_PHOB"/>
    <property type="match status" value="1"/>
</dbReference>
<dbReference type="PANTHER" id="PTHR43433">
    <property type="entry name" value="HYDROLASE, ALPHA/BETA FOLD FAMILY PROTEIN"/>
    <property type="match status" value="1"/>
</dbReference>
<dbReference type="CDD" id="cd00383">
    <property type="entry name" value="trans_reg_C"/>
    <property type="match status" value="1"/>
</dbReference>
<dbReference type="GO" id="GO:0006355">
    <property type="term" value="P:regulation of DNA-templated transcription"/>
    <property type="evidence" value="ECO:0007669"/>
    <property type="project" value="InterPro"/>
</dbReference>
<evidence type="ECO:0000256" key="1">
    <source>
        <dbReference type="ARBA" id="ARBA00023125"/>
    </source>
</evidence>
<evidence type="ECO:0000256" key="2">
    <source>
        <dbReference type="PROSITE-ProRule" id="PRU01091"/>
    </source>
</evidence>
<keyword evidence="4" id="KW-0378">Hydrolase</keyword>
<feature type="domain" description="OmpR/PhoB-type" evidence="3">
    <location>
        <begin position="1"/>
        <end position="98"/>
    </location>
</feature>
<dbReference type="Gene3D" id="1.10.10.10">
    <property type="entry name" value="Winged helix-like DNA-binding domain superfamily/Winged helix DNA-binding domain"/>
    <property type="match status" value="1"/>
</dbReference>
<dbReference type="GO" id="GO:0004016">
    <property type="term" value="F:adenylate cyclase activity"/>
    <property type="evidence" value="ECO:0007669"/>
    <property type="project" value="UniProtKB-ARBA"/>
</dbReference>
<accession>A0A8J4EDT0</accession>
<proteinExistence type="predicted"/>
<evidence type="ECO:0000313" key="5">
    <source>
        <dbReference type="Proteomes" id="UP000635606"/>
    </source>
</evidence>
<evidence type="ECO:0000313" key="4">
    <source>
        <dbReference type="EMBL" id="GIJ70903.1"/>
    </source>
</evidence>
<dbReference type="Gene3D" id="3.40.50.1820">
    <property type="entry name" value="alpha/beta hydrolase"/>
    <property type="match status" value="1"/>
</dbReference>
<dbReference type="GO" id="GO:0016787">
    <property type="term" value="F:hydrolase activity"/>
    <property type="evidence" value="ECO:0007669"/>
    <property type="project" value="UniProtKB-KW"/>
</dbReference>
<dbReference type="RefSeq" id="WP_203930795.1">
    <property type="nucleotide sequence ID" value="NZ_BOPH01000083.1"/>
</dbReference>
<dbReference type="Pfam" id="PF00486">
    <property type="entry name" value="Trans_reg_C"/>
    <property type="match status" value="1"/>
</dbReference>
<keyword evidence="5" id="KW-1185">Reference proteome</keyword>
<organism evidence="4 5">
    <name type="scientific">Virgisporangium ochraceum</name>
    <dbReference type="NCBI Taxonomy" id="65505"/>
    <lineage>
        <taxon>Bacteria</taxon>
        <taxon>Bacillati</taxon>
        <taxon>Actinomycetota</taxon>
        <taxon>Actinomycetes</taxon>
        <taxon>Micromonosporales</taxon>
        <taxon>Micromonosporaceae</taxon>
        <taxon>Virgisporangium</taxon>
    </lineage>
</organism>